<name>A0A3M0FWB2_9FLAO</name>
<feature type="compositionally biased region" description="Polar residues" evidence="1">
    <location>
        <begin position="1974"/>
        <end position="1997"/>
    </location>
</feature>
<evidence type="ECO:0000259" key="2">
    <source>
        <dbReference type="Pfam" id="PF14349"/>
    </source>
</evidence>
<feature type="region of interest" description="Disordered" evidence="1">
    <location>
        <begin position="1949"/>
        <end position="2002"/>
    </location>
</feature>
<dbReference type="Pfam" id="PF14349">
    <property type="entry name" value="SprA_N"/>
    <property type="match status" value="2"/>
</dbReference>
<reference evidence="3 4" key="1">
    <citation type="submission" date="2018-10" db="EMBL/GenBank/DDBJ databases">
        <title>Dokdonia luteus sp. nov., isolated from sea water.</title>
        <authorList>
            <person name="Zhou L.Y."/>
            <person name="Du Z.J."/>
        </authorList>
    </citation>
    <scope>NUCLEOTIDE SEQUENCE [LARGE SCALE GENOMIC DNA]</scope>
    <source>
        <strain evidence="3 4">SH27</strain>
    </source>
</reference>
<feature type="domain" description="Gliding motility protein SprA N-terminal" evidence="2">
    <location>
        <begin position="1121"/>
        <end position="1634"/>
    </location>
</feature>
<organism evidence="3 4">
    <name type="scientific">Dokdonia sinensis</name>
    <dbReference type="NCBI Taxonomy" id="2479847"/>
    <lineage>
        <taxon>Bacteria</taxon>
        <taxon>Pseudomonadati</taxon>
        <taxon>Bacteroidota</taxon>
        <taxon>Flavobacteriia</taxon>
        <taxon>Flavobacteriales</taxon>
        <taxon>Flavobacteriaceae</taxon>
        <taxon>Dokdonia</taxon>
    </lineage>
</organism>
<dbReference type="Proteomes" id="UP000281985">
    <property type="component" value="Unassembled WGS sequence"/>
</dbReference>
<keyword evidence="4" id="KW-1185">Reference proteome</keyword>
<dbReference type="InterPro" id="IPR025684">
    <property type="entry name" value="SprA_N_dom"/>
</dbReference>
<dbReference type="EMBL" id="REFV01000014">
    <property type="protein sequence ID" value="RMB56795.1"/>
    <property type="molecule type" value="Genomic_DNA"/>
</dbReference>
<feature type="compositionally biased region" description="Polar residues" evidence="1">
    <location>
        <begin position="1149"/>
        <end position="1166"/>
    </location>
</feature>
<feature type="region of interest" description="Disordered" evidence="1">
    <location>
        <begin position="1149"/>
        <end position="1175"/>
    </location>
</feature>
<evidence type="ECO:0000313" key="3">
    <source>
        <dbReference type="EMBL" id="RMB56795.1"/>
    </source>
</evidence>
<dbReference type="NCBIfam" id="TIGR04189">
    <property type="entry name" value="surface_SprA"/>
    <property type="match status" value="1"/>
</dbReference>
<dbReference type="OrthoDB" id="9806090at2"/>
<dbReference type="InterPro" id="IPR026377">
    <property type="entry name" value="Cell_surface_SprA"/>
</dbReference>
<comment type="caution">
    <text evidence="3">The sequence shown here is derived from an EMBL/GenBank/DDBJ whole genome shotgun (WGS) entry which is preliminary data.</text>
</comment>
<proteinExistence type="predicted"/>
<sequence>MGRLELPDPSSIQSVYTYDPLLDRYIYTQKLGSFNIDYPLILTPAEFERRVREEQMKKYFKDKIAALDGRTDEGQDGQKNLLPNFYVKSELFQSIFGGDKIELIPQGSVEMDLGLLYTKQDNPSFSPRNRERISFDFDQRISLSLLGKVGERLQITANYDTESTFDFQNQIKLEYTPTEDDIIQKIEVGNISMPLNSALIQGSQSLFGVKTELQFGKTRVTAAFSESRSQPRTVTAEGGATVQDFEVFALDYDEDRHFFLSHYFRDTYDRTLANYPFENSNVQVTRVEVWVTNRQNLTDNARNIVAIQDIGESNPSNIGLDVIPSGFINVNDPNAFPDNANNDFNPFGIDNGSIQSVLTNDIRDIASLEQGFGSVQVNDGVDYALLENARKLQPNQYDLNPRLGYISLNQRLNNDEILGVAFQYTVNGKVFQVGEFANDGIEATTGARADVNNNGVPDEVDVEFVGGADVDNDNITDSADASINGVVQGQDRDGNGILDTVIPAGQIGSPQNLVVKMLKSNLINVNEPIWDLMMKNIYPIGAFNLEQEGFRMNIVYADPAPLNYIQQVGPDELPDDVSGTSLLRVFNLDRLTTFGDPQTGGDGFFDFVPGTTVKVENGSIIFTSVEPFGEYLFDKLRTSPTEDYDDNMDGMDSELATYNSNQREYVYKTLYTSTKTIARDNAEKNKFALKGRFKTTAEQGIPLGAFNVPQGSVVVTAGGRQLVEGLDYTVNYQLGRVILLDKSLEASGIPITARVENNATFGQQNKRFTGINIEHTFNENFIVGGTFLNLNERPLTQKATYSFEPINNTIVGLQAQYSTEVPFLTRLANKLPNIDTDAPSNFSVRGEIAYLLPGQPKGTDFQGEATSYVDDFEGSQTSIDVSAPLQWFLSSAPIGFGGELSNTDIASGFRRSKLAWYTIDPIFYNSQRPDDISDADLSSFATRRVFRDEIFPQQDIVAGQTQALFTLDLAYYPTERGAYNYSTDAQDGIITTPGQNFGGIMRQLTSTDFEQSNVEFIEFWLMDPFIYDENSGNQGGKLTFNLGSISEDILKDGRKQYENGLPEDGGIEDTSPTIWGKVPTNQALVYTFDTEGQARTNQDVGYDGLDDAQEAVMFPEFSSLPDPAGDNFDFFLNASGGILERYKQYNGQQGNSPVDVGQTNRGSTTVPDVEDVNRDNTMNTVDSYFQYELEINRNNLNIENEFVSDVRELTVTTQNQTQIPVRWVQFRVPVSQATDLINSPNLRNVRFMRMFMSEFTEQTTLRFGTLDLVRGDYRRYVQTLDTDVNDNPEDDGTLFETAAVNIQANETRTPIPYVLPPGVQREQLNNNNNNIRQNEQSLSLRVNNLEGGDSRGVYKNFNLDMRQYKRLEMFLHAERFALGSIADDGELVAFIRIGTDITENFYQIEVPLQFTDFGETSDNQIWPEVNNLELDLDLLATIKSIARGGTINLVQEIPGNTDNPDLDPNGIAFFDSNGALIQNSENVSYEVGQQRIGIKGLPSFGDIRTIMLGVKNGNTVRTQEIGGEVWFNELRLVDLNNEGGWAAIVNMDGNIADFADVSATGRMSTTGFGGIEQGPSERSLEDVQQYDVVTNVNLGQLLPNKWGIQLPFNYAIGEEIITPQYDPEFKDIELQTRLDNAATQEERDQIEGQSIDYTRRKSINFIGVRKDRTGDKKPKFYDIENITLSYSYNQTDHKDFEIEQSRDQNVRAGAVYNHSFQPKPVEPFKKNDSLFTGKYWKALKDFNFNYLPSNIAVSSNITRQFNQQQFRDINAEEGFLGIPKLFQRNYLFDWAYSVNFPVTKSLRLNYDMSHNRIVRNYLGEDGTPLFLGQGEDGEQVALEGFGIYDGFFDIGEPNTHFQTLQANYTLPFEKIPFLSWITAEYSYTANFRWQRGSQQFENLEIQNPDGSIEQVPDLGNFIENGNTHAINGTLDMENLYKYVGLVKKKKKRATSQSKTDRSKGVPSADDGAEKGNDKSNGLSGVQSTRGEGSQEEGTTNGLSGGDRALNTGIGLATALKRIQFNYQEDNGIYLPGYTQSIGFGGTLRPTAGFVFGSQQEVRELAARNGWLTLFQDFNQQYREVENRRFDAQARIGLIPDLDIDLNFNRVYQESYQENFRVDPETLEYESLTGNVFGNFNISTLLIGTAFSQSTGEVSQAFDQFRENRLTVANRLAENFYGNTTFERDADGYPVGFGRTNQAVLLPAFVSAYTGKDAGDVKLGPLRDIPLPNWNVKYTGLMKLKWFKKRFKRFSVQHGYTAGYTINQFQTNLAFDRSTDFQPETAQTDQAGNFLNRNLFSNVTLTEQFTPLVRLDFEMKNSVKILAEVKRDRALGLSFDNNLMTEIKGDEYILGLGYRVKDLTFATNFGGKRTILKSDLNFKADFSLRRNETIIRYLDIDNSQTTAGQDIYGLRFTADYALSKNLTALFFYDHTFSTYKISTAFPQTTIRSGITLRYNFGN</sequence>
<protein>
    <submittedName>
        <fullName evidence="3">Cell surface protein SprA</fullName>
    </submittedName>
</protein>
<gene>
    <name evidence="3" type="primary">sprA</name>
    <name evidence="3" type="ORF">EAX61_13170</name>
</gene>
<accession>A0A3M0FWB2</accession>
<evidence type="ECO:0000313" key="4">
    <source>
        <dbReference type="Proteomes" id="UP000281985"/>
    </source>
</evidence>
<evidence type="ECO:0000256" key="1">
    <source>
        <dbReference type="SAM" id="MobiDB-lite"/>
    </source>
</evidence>
<feature type="domain" description="Gliding motility protein SprA N-terminal" evidence="2">
    <location>
        <begin position="15"/>
        <end position="405"/>
    </location>
</feature>